<accession>A0A7J0BED4</accession>
<dbReference type="RefSeq" id="WP_174403742.1">
    <property type="nucleotide sequence ID" value="NZ_BLVO01000004.1"/>
</dbReference>
<sequence>MKTAYATIPAYVTKDGSVIRELMHPAVHGNSNQSLAEAEVPQGTETFLHIHRHTEELYHVTAGTGRMTLGDEVFSVQAGDTVLIRPGIAHRIACTGSGPLRILCCCSPAYAHDDTHLVADPLQAEHR</sequence>
<dbReference type="EMBL" id="BLVO01000004">
    <property type="protein sequence ID" value="GFM32070.1"/>
    <property type="molecule type" value="Genomic_DNA"/>
</dbReference>
<dbReference type="InterPro" id="IPR052044">
    <property type="entry name" value="PKS_Associated_Protein"/>
</dbReference>
<dbReference type="CDD" id="cd02214">
    <property type="entry name" value="cupin_MJ1618"/>
    <property type="match status" value="1"/>
</dbReference>
<name>A0A7J0BED4_9BACT</name>
<dbReference type="AlphaFoldDB" id="A0A7J0BED4"/>
<feature type="domain" description="Cupin type-2" evidence="1">
    <location>
        <begin position="38"/>
        <end position="104"/>
    </location>
</feature>
<evidence type="ECO:0000313" key="2">
    <source>
        <dbReference type="EMBL" id="GFM32070.1"/>
    </source>
</evidence>
<dbReference type="Pfam" id="PF07883">
    <property type="entry name" value="Cupin_2"/>
    <property type="match status" value="1"/>
</dbReference>
<evidence type="ECO:0000259" key="1">
    <source>
        <dbReference type="Pfam" id="PF07883"/>
    </source>
</evidence>
<evidence type="ECO:0000313" key="3">
    <source>
        <dbReference type="Proteomes" id="UP000503840"/>
    </source>
</evidence>
<proteinExistence type="predicted"/>
<dbReference type="InterPro" id="IPR013096">
    <property type="entry name" value="Cupin_2"/>
</dbReference>
<dbReference type="SUPFAM" id="SSF51182">
    <property type="entry name" value="RmlC-like cupins"/>
    <property type="match status" value="1"/>
</dbReference>
<dbReference type="Gene3D" id="2.60.120.10">
    <property type="entry name" value="Jelly Rolls"/>
    <property type="match status" value="1"/>
</dbReference>
<dbReference type="Proteomes" id="UP000503840">
    <property type="component" value="Unassembled WGS sequence"/>
</dbReference>
<gene>
    <name evidence="2" type="ORF">DSM101010T_04350</name>
</gene>
<dbReference type="InterPro" id="IPR011051">
    <property type="entry name" value="RmlC_Cupin_sf"/>
</dbReference>
<keyword evidence="3" id="KW-1185">Reference proteome</keyword>
<reference evidence="2 3" key="1">
    <citation type="submission" date="2020-05" db="EMBL/GenBank/DDBJ databases">
        <title>Draft genome sequence of Desulfovibrio sp. strain HN2T.</title>
        <authorList>
            <person name="Ueno A."/>
            <person name="Tamazawa S."/>
            <person name="Tamamura S."/>
            <person name="Murakami T."/>
            <person name="Kiyama T."/>
            <person name="Inomata H."/>
            <person name="Amano Y."/>
            <person name="Miyakawa K."/>
            <person name="Tamaki H."/>
            <person name="Naganuma T."/>
            <person name="Kaneko K."/>
        </authorList>
    </citation>
    <scope>NUCLEOTIDE SEQUENCE [LARGE SCALE GENOMIC DNA]</scope>
    <source>
        <strain evidence="2 3">HN2</strain>
    </source>
</reference>
<protein>
    <recommendedName>
        <fullName evidence="1">Cupin type-2 domain-containing protein</fullName>
    </recommendedName>
</protein>
<dbReference type="PANTHER" id="PTHR36114">
    <property type="entry name" value="16.7 KDA PROTEIN IN WHIE LOCUS"/>
    <property type="match status" value="1"/>
</dbReference>
<dbReference type="InterPro" id="IPR014710">
    <property type="entry name" value="RmlC-like_jellyroll"/>
</dbReference>
<organism evidence="2 3">
    <name type="scientific">Desulfovibrio subterraneus</name>
    <dbReference type="NCBI Taxonomy" id="2718620"/>
    <lineage>
        <taxon>Bacteria</taxon>
        <taxon>Pseudomonadati</taxon>
        <taxon>Thermodesulfobacteriota</taxon>
        <taxon>Desulfovibrionia</taxon>
        <taxon>Desulfovibrionales</taxon>
        <taxon>Desulfovibrionaceae</taxon>
        <taxon>Desulfovibrio</taxon>
    </lineage>
</organism>
<comment type="caution">
    <text evidence="2">The sequence shown here is derived from an EMBL/GenBank/DDBJ whole genome shotgun (WGS) entry which is preliminary data.</text>
</comment>
<dbReference type="PANTHER" id="PTHR36114:SF4">
    <property type="entry name" value="CUPIN 2 CONSERVED BARREL DOMAIN-CONTAINING PROTEIN"/>
    <property type="match status" value="1"/>
</dbReference>